<dbReference type="Pfam" id="PF08271">
    <property type="entry name" value="Zn_Ribbon_TF"/>
    <property type="match status" value="1"/>
</dbReference>
<keyword evidence="6" id="KW-0805">Transcription regulation</keyword>
<dbReference type="InterPro" id="IPR013137">
    <property type="entry name" value="Znf_TFIIB"/>
</dbReference>
<dbReference type="PANTHER" id="PTHR11618:SF4">
    <property type="entry name" value="TRANSCRIPTION FACTOR IIIB 90 KDA SUBUNIT"/>
    <property type="match status" value="1"/>
</dbReference>
<keyword evidence="3" id="KW-0479">Metal-binding</keyword>
<comment type="similarity">
    <text evidence="2">Belongs to the TFIIB family.</text>
</comment>
<dbReference type="GO" id="GO:0005634">
    <property type="term" value="C:nucleus"/>
    <property type="evidence" value="ECO:0007669"/>
    <property type="project" value="UniProtKB-SubCell"/>
</dbReference>
<accession>A0ABD3MBA3</accession>
<dbReference type="PANTHER" id="PTHR11618">
    <property type="entry name" value="TRANSCRIPTION INITIATION FACTOR IIB-RELATED"/>
    <property type="match status" value="1"/>
</dbReference>
<evidence type="ECO:0000256" key="7">
    <source>
        <dbReference type="ARBA" id="ARBA00023163"/>
    </source>
</evidence>
<dbReference type="AlphaFoldDB" id="A0ABD3MBA3"/>
<evidence type="ECO:0000256" key="9">
    <source>
        <dbReference type="PROSITE-ProRule" id="PRU00469"/>
    </source>
</evidence>
<evidence type="ECO:0000256" key="8">
    <source>
        <dbReference type="ARBA" id="ARBA00023242"/>
    </source>
</evidence>
<feature type="region of interest" description="Disordered" evidence="10">
    <location>
        <begin position="614"/>
        <end position="647"/>
    </location>
</feature>
<feature type="compositionally biased region" description="Polar residues" evidence="10">
    <location>
        <begin position="514"/>
        <end position="532"/>
    </location>
</feature>
<keyword evidence="5" id="KW-0862">Zinc</keyword>
<dbReference type="Gene3D" id="1.10.472.170">
    <property type="match status" value="1"/>
</dbReference>
<comment type="subcellular location">
    <subcellularLocation>
        <location evidence="1">Nucleus</location>
    </subcellularLocation>
</comment>
<dbReference type="PROSITE" id="PS51134">
    <property type="entry name" value="ZF_TFIIB"/>
    <property type="match status" value="1"/>
</dbReference>
<feature type="compositionally biased region" description="Low complexity" evidence="10">
    <location>
        <begin position="19"/>
        <end position="32"/>
    </location>
</feature>
<dbReference type="EMBL" id="JALLBG020000161">
    <property type="protein sequence ID" value="KAL3761053.1"/>
    <property type="molecule type" value="Genomic_DNA"/>
</dbReference>
<dbReference type="Proteomes" id="UP001530293">
    <property type="component" value="Unassembled WGS sequence"/>
</dbReference>
<proteinExistence type="inferred from homology"/>
<evidence type="ECO:0000256" key="2">
    <source>
        <dbReference type="ARBA" id="ARBA00010857"/>
    </source>
</evidence>
<feature type="compositionally biased region" description="Basic and acidic residues" evidence="10">
    <location>
        <begin position="1"/>
        <end position="18"/>
    </location>
</feature>
<evidence type="ECO:0000256" key="5">
    <source>
        <dbReference type="ARBA" id="ARBA00022833"/>
    </source>
</evidence>
<evidence type="ECO:0000313" key="12">
    <source>
        <dbReference type="EMBL" id="KAL3761053.1"/>
    </source>
</evidence>
<name>A0ABD3MBA3_9STRA</name>
<dbReference type="InterPro" id="IPR000812">
    <property type="entry name" value="TFIIB"/>
</dbReference>
<feature type="region of interest" description="Disordered" evidence="10">
    <location>
        <begin position="1"/>
        <end position="34"/>
    </location>
</feature>
<protein>
    <recommendedName>
        <fullName evidence="11">TFIIB-type domain-containing protein</fullName>
    </recommendedName>
</protein>
<evidence type="ECO:0000256" key="4">
    <source>
        <dbReference type="ARBA" id="ARBA00022771"/>
    </source>
</evidence>
<dbReference type="PRINTS" id="PR00685">
    <property type="entry name" value="TIFACTORIIB"/>
</dbReference>
<evidence type="ECO:0000256" key="1">
    <source>
        <dbReference type="ARBA" id="ARBA00004123"/>
    </source>
</evidence>
<reference evidence="12 13" key="1">
    <citation type="submission" date="2024-10" db="EMBL/GenBank/DDBJ databases">
        <title>Updated reference genomes for cyclostephanoid diatoms.</title>
        <authorList>
            <person name="Roberts W.R."/>
            <person name="Alverson A.J."/>
        </authorList>
    </citation>
    <scope>NUCLEOTIDE SEQUENCE [LARGE SCALE GENOMIC DNA]</scope>
    <source>
        <strain evidence="12 13">AJA232-27</strain>
    </source>
</reference>
<sequence length="831" mass="89271">MMYHPERLPRDPYYEYDRPYSTSTSSSSSSASPTCRPCPICQAPPTSFHADISSGDVICTNCGAVLDEKLRDDTAEWRDYSNNNSNNDTDVGVGRKRARCGDSIVDETKYIGGLMPTKISSTCFTGGGGGSAGGREDKFKLATIRQRLKRTHNVIENRIVQEQKARYAEIVLDRQAREAKLRRGETVSGEDADGAGGIVVEGGDYEGLMRQRQEQSSLLSPSSVSTIASSTMTTREPASTTATDHHEELAYASVEHPKWSLPDTLLLFGTLEQVQHHLPSSHHEDGGGWTQVALDNERSEFKKRIDANTRSSLHRLYIAYDLLERAARALDLYGGGGGSVSNATFRQAVATLIKFVIQNDGLRVRGISSGGLSSFSTLSLGDGSAATTTALNLSLFGGWGMAWSAFFDSESATSSSTSIRSSSKSTSPSTILHRLRQYASLGSAILYLAAKSTGVGRTLTEVCSAFGTFAVVDSNNGKSGGGGVADEPLVRPKYCSRAMQELRAALPDVVASLPQDNPVKNETVTLPPSQTPLDMATTHGRTLKDECIPEMPSSSIMDHHGDIASNPISAFSSEEAALVDLTTRIATSLGLPPIAIHAAATVTLQCARDVHSFSSVDQTRTQNSKRCVDKKHIRPSQRSRKLGGGNVGESPEVIAISSILLVCTAGGTMQRLARQAVSTSASSSSASSNPTKVLEVGGMSEDLNDDFLTFPDESRSCDAISPVKISEESSTTTVHQPNNALSPWEAWDDQPPWHREISQMEQCTGIPRKTIVPFYSKVIHPRRLFFLGLMSNMGLGCETSTTTRSTTAEATSAGLLHNIVAAAPLMSLRNL</sequence>
<evidence type="ECO:0000313" key="13">
    <source>
        <dbReference type="Proteomes" id="UP001530293"/>
    </source>
</evidence>
<feature type="compositionally biased region" description="Polar residues" evidence="10">
    <location>
        <begin position="614"/>
        <end position="625"/>
    </location>
</feature>
<keyword evidence="7" id="KW-0804">Transcription</keyword>
<keyword evidence="13" id="KW-1185">Reference proteome</keyword>
<gene>
    <name evidence="12" type="ORF">ACHAWU_005190</name>
</gene>
<evidence type="ECO:0000256" key="3">
    <source>
        <dbReference type="ARBA" id="ARBA00022723"/>
    </source>
</evidence>
<feature type="compositionally biased region" description="Basic residues" evidence="10">
    <location>
        <begin position="628"/>
        <end position="641"/>
    </location>
</feature>
<comment type="caution">
    <text evidence="12">The sequence shown here is derived from an EMBL/GenBank/DDBJ whole genome shotgun (WGS) entry which is preliminary data.</text>
</comment>
<dbReference type="GO" id="GO:0008270">
    <property type="term" value="F:zinc ion binding"/>
    <property type="evidence" value="ECO:0007669"/>
    <property type="project" value="UniProtKB-KW"/>
</dbReference>
<evidence type="ECO:0000256" key="6">
    <source>
        <dbReference type="ARBA" id="ARBA00023015"/>
    </source>
</evidence>
<feature type="region of interest" description="Disordered" evidence="10">
    <location>
        <begin position="513"/>
        <end position="533"/>
    </location>
</feature>
<evidence type="ECO:0000256" key="10">
    <source>
        <dbReference type="SAM" id="MobiDB-lite"/>
    </source>
</evidence>
<organism evidence="12 13">
    <name type="scientific">Discostella pseudostelligera</name>
    <dbReference type="NCBI Taxonomy" id="259834"/>
    <lineage>
        <taxon>Eukaryota</taxon>
        <taxon>Sar</taxon>
        <taxon>Stramenopiles</taxon>
        <taxon>Ochrophyta</taxon>
        <taxon>Bacillariophyta</taxon>
        <taxon>Coscinodiscophyceae</taxon>
        <taxon>Thalassiosirophycidae</taxon>
        <taxon>Stephanodiscales</taxon>
        <taxon>Stephanodiscaceae</taxon>
        <taxon>Discostella</taxon>
    </lineage>
</organism>
<dbReference type="SUPFAM" id="SSF57783">
    <property type="entry name" value="Zinc beta-ribbon"/>
    <property type="match status" value="1"/>
</dbReference>
<keyword evidence="8" id="KW-0539">Nucleus</keyword>
<keyword evidence="4 9" id="KW-0863">Zinc-finger</keyword>
<feature type="domain" description="TFIIB-type" evidence="11">
    <location>
        <begin position="33"/>
        <end position="67"/>
    </location>
</feature>
<evidence type="ECO:0000259" key="11">
    <source>
        <dbReference type="PROSITE" id="PS51134"/>
    </source>
</evidence>